<reference evidence="1 2" key="1">
    <citation type="submission" date="2022-02" db="EMBL/GenBank/DDBJ databases">
        <authorList>
            <person name="Min J."/>
        </authorList>
    </citation>
    <scope>NUCLEOTIDE SEQUENCE [LARGE SCALE GENOMIC DNA]</scope>
    <source>
        <strain evidence="1 2">GR10-1</strain>
    </source>
</reference>
<sequence>MNTTIILGDFNAFSPHDSLFYTRTGIRDSMFSQQQNNSKLRNLNSRGDIDYQVVSTLLQSGFLDGYSLFNKTFETS</sequence>
<evidence type="ECO:0000313" key="2">
    <source>
        <dbReference type="Proteomes" id="UP001202248"/>
    </source>
</evidence>
<comment type="caution">
    <text evidence="1">The sequence shown here is derived from an EMBL/GenBank/DDBJ whole genome shotgun (WGS) entry which is preliminary data.</text>
</comment>
<keyword evidence="2" id="KW-1185">Reference proteome</keyword>
<proteinExistence type="predicted"/>
<dbReference type="Proteomes" id="UP001202248">
    <property type="component" value="Unassembled WGS sequence"/>
</dbReference>
<name>A0ABS9SKW2_9BACT</name>
<gene>
    <name evidence="1" type="ORF">MKP09_14435</name>
</gene>
<accession>A0ABS9SKW2</accession>
<feature type="non-terminal residue" evidence="1">
    <location>
        <position position="76"/>
    </location>
</feature>
<evidence type="ECO:0000313" key="1">
    <source>
        <dbReference type="EMBL" id="MCH5599019.1"/>
    </source>
</evidence>
<evidence type="ECO:0008006" key="3">
    <source>
        <dbReference type="Google" id="ProtNLM"/>
    </source>
</evidence>
<organism evidence="1 2">
    <name type="scientific">Niabella ginsengisoli</name>
    <dbReference type="NCBI Taxonomy" id="522298"/>
    <lineage>
        <taxon>Bacteria</taxon>
        <taxon>Pseudomonadati</taxon>
        <taxon>Bacteroidota</taxon>
        <taxon>Chitinophagia</taxon>
        <taxon>Chitinophagales</taxon>
        <taxon>Chitinophagaceae</taxon>
        <taxon>Niabella</taxon>
    </lineage>
</organism>
<dbReference type="RefSeq" id="WP_240830678.1">
    <property type="nucleotide sequence ID" value="NZ_JAKWBL010000002.1"/>
</dbReference>
<dbReference type="EMBL" id="JAKWBL010000002">
    <property type="protein sequence ID" value="MCH5599019.1"/>
    <property type="molecule type" value="Genomic_DNA"/>
</dbReference>
<protein>
    <recommendedName>
        <fullName evidence="3">Endonuclease/exonuclease/phosphatase domain-containing protein</fullName>
    </recommendedName>
</protein>